<dbReference type="EMBL" id="FN653017">
    <property type="protein sequence ID" value="CBY21539.1"/>
    <property type="molecule type" value="Genomic_DNA"/>
</dbReference>
<keyword evidence="6" id="KW-0472">Membrane</keyword>
<dbReference type="AlphaFoldDB" id="E4WUK9"/>
<evidence type="ECO:0000256" key="2">
    <source>
        <dbReference type="ARBA" id="ARBA00022737"/>
    </source>
</evidence>
<gene>
    <name evidence="7" type="ORF">GSOID_T00009309001</name>
</gene>
<accession>E4WUK9</accession>
<evidence type="ECO:0000256" key="1">
    <source>
        <dbReference type="ARBA" id="ARBA00022448"/>
    </source>
</evidence>
<dbReference type="Gene3D" id="1.10.287.70">
    <property type="match status" value="1"/>
</dbReference>
<dbReference type="GO" id="GO:0005216">
    <property type="term" value="F:monoatomic ion channel activity"/>
    <property type="evidence" value="ECO:0007669"/>
    <property type="project" value="InterPro"/>
</dbReference>
<name>E4WUK9_OIKDI</name>
<evidence type="ECO:0000256" key="4">
    <source>
        <dbReference type="ARBA" id="ARBA00023065"/>
    </source>
</evidence>
<feature type="transmembrane region" description="Helical" evidence="6">
    <location>
        <begin position="180"/>
        <end position="198"/>
    </location>
</feature>
<feature type="transmembrane region" description="Helical" evidence="6">
    <location>
        <begin position="29"/>
        <end position="52"/>
    </location>
</feature>
<keyword evidence="4" id="KW-0406">Ion transport</keyword>
<feature type="transmembrane region" description="Helical" evidence="6">
    <location>
        <begin position="301"/>
        <end position="325"/>
    </location>
</feature>
<evidence type="ECO:0000256" key="6">
    <source>
        <dbReference type="SAM" id="Phobius"/>
    </source>
</evidence>
<keyword evidence="5" id="KW-0407">Ion channel</keyword>
<dbReference type="PANTHER" id="PTHR47143">
    <property type="entry name" value="TRANSIENT RECEPTOR POTENTIAL CATION CHANNEL PROTEIN PAINLESS"/>
    <property type="match status" value="1"/>
</dbReference>
<evidence type="ECO:0000313" key="7">
    <source>
        <dbReference type="EMBL" id="CBY21539.1"/>
    </source>
</evidence>
<dbReference type="PANTHER" id="PTHR47143:SF3">
    <property type="entry name" value="PWWP DOMAIN-CONTAINING PROTEIN"/>
    <property type="match status" value="1"/>
</dbReference>
<sequence>MVKHQRTELLVHPVVIALTEETWKRGGFYYFYVSIFGYLLYLGLLNAFALLIPPPYVTDEGRTANCSEFGIDLVGIIDYYLPRDENGNLLKSAKYETIYVQGMPENMNYCHSLRNIRSALDWILIIYSIFKLVVMFLRISYQRLDFVKKASNLCEMLMFVLTFLFAINLNPEITSEPLKWQWVCGICAIWLSWIMLLVKMQKVPGIGYFVIMFNQIMKTFTSFSILFFLGIVATAILMVIMFQDRQSFSTFFASYLSTCLIFVEKFSWINLFGTPCSSIGPEATEENSDCKSFDDLWQNLLIILFTSFIIVMPLVLVNLIAALAIEDIKLISANAIFKKMSTQVKQTLESVYQMPNKYRAELIHIEYLNSVMKTTEETLSKDAFNMETSSGKLTKRAIQELHKKCLEETLSVDALMQNVNRRITAISTHIEDNDAKFNKLELMIDQLLPESKK</sequence>
<dbReference type="Proteomes" id="UP000001307">
    <property type="component" value="Unassembled WGS sequence"/>
</dbReference>
<keyword evidence="3" id="KW-0040">ANK repeat</keyword>
<feature type="transmembrane region" description="Helical" evidence="6">
    <location>
        <begin position="153"/>
        <end position="168"/>
    </location>
</feature>
<dbReference type="InParanoid" id="E4WUK9"/>
<organism evidence="7 8">
    <name type="scientific">Oikopleura dioica</name>
    <name type="common">Tunicate</name>
    <dbReference type="NCBI Taxonomy" id="34765"/>
    <lineage>
        <taxon>Eukaryota</taxon>
        <taxon>Metazoa</taxon>
        <taxon>Chordata</taxon>
        <taxon>Tunicata</taxon>
        <taxon>Appendicularia</taxon>
        <taxon>Copelata</taxon>
        <taxon>Oikopleuridae</taxon>
        <taxon>Oikopleura</taxon>
    </lineage>
</organism>
<dbReference type="OrthoDB" id="1661883at2759"/>
<keyword evidence="1" id="KW-0813">Transport</keyword>
<keyword evidence="8" id="KW-1185">Reference proteome</keyword>
<keyword evidence="6" id="KW-1133">Transmembrane helix</keyword>
<keyword evidence="2" id="KW-0677">Repeat</keyword>
<feature type="transmembrane region" description="Helical" evidence="6">
    <location>
        <begin position="219"/>
        <end position="242"/>
    </location>
</feature>
<evidence type="ECO:0000256" key="3">
    <source>
        <dbReference type="ARBA" id="ARBA00023043"/>
    </source>
</evidence>
<dbReference type="InterPro" id="IPR052076">
    <property type="entry name" value="TRP_cation_channel"/>
</dbReference>
<feature type="transmembrane region" description="Helical" evidence="6">
    <location>
        <begin position="122"/>
        <end position="141"/>
    </location>
</feature>
<reference evidence="7 8" key="1">
    <citation type="journal article" date="2010" name="Science">
        <title>Plasticity of animal genome architecture unmasked by rapid evolution of a pelagic tunicate.</title>
        <authorList>
            <person name="Denoeud F."/>
            <person name="Henriet S."/>
            <person name="Mungpakdee S."/>
            <person name="Aury J.M."/>
            <person name="Da Silva C."/>
            <person name="Brinkmann H."/>
            <person name="Mikhaleva J."/>
            <person name="Olsen L.C."/>
            <person name="Jubin C."/>
            <person name="Canestro C."/>
            <person name="Bouquet J.M."/>
            <person name="Danks G."/>
            <person name="Poulain J."/>
            <person name="Campsteijn C."/>
            <person name="Adamski M."/>
            <person name="Cross I."/>
            <person name="Yadetie F."/>
            <person name="Muffato M."/>
            <person name="Louis A."/>
            <person name="Butcher S."/>
            <person name="Tsagkogeorga G."/>
            <person name="Konrad A."/>
            <person name="Singh S."/>
            <person name="Jensen M.F."/>
            <person name="Cong E.H."/>
            <person name="Eikeseth-Otteraa H."/>
            <person name="Noel B."/>
            <person name="Anthouard V."/>
            <person name="Porcel B.M."/>
            <person name="Kachouri-Lafond R."/>
            <person name="Nishino A."/>
            <person name="Ugolini M."/>
            <person name="Chourrout P."/>
            <person name="Nishida H."/>
            <person name="Aasland R."/>
            <person name="Huzurbazar S."/>
            <person name="Westhof E."/>
            <person name="Delsuc F."/>
            <person name="Lehrach H."/>
            <person name="Reinhardt R."/>
            <person name="Weissenbach J."/>
            <person name="Roy S.W."/>
            <person name="Artiguenave F."/>
            <person name="Postlethwait J.H."/>
            <person name="Manak J.R."/>
            <person name="Thompson E.M."/>
            <person name="Jaillon O."/>
            <person name="Du Pasquier L."/>
            <person name="Boudinot P."/>
            <person name="Liberles D.A."/>
            <person name="Volff J.N."/>
            <person name="Philippe H."/>
            <person name="Lenhard B."/>
            <person name="Roest Crollius H."/>
            <person name="Wincker P."/>
            <person name="Chourrout D."/>
        </authorList>
    </citation>
    <scope>NUCLEOTIDE SEQUENCE [LARGE SCALE GENOMIC DNA]</scope>
</reference>
<protein>
    <submittedName>
        <fullName evidence="7">Uncharacterized protein</fullName>
    </submittedName>
</protein>
<evidence type="ECO:0000256" key="5">
    <source>
        <dbReference type="ARBA" id="ARBA00023303"/>
    </source>
</evidence>
<keyword evidence="6" id="KW-0812">Transmembrane</keyword>
<dbReference type="GO" id="GO:1902495">
    <property type="term" value="C:transmembrane transporter complex"/>
    <property type="evidence" value="ECO:0007669"/>
    <property type="project" value="TreeGrafter"/>
</dbReference>
<proteinExistence type="predicted"/>
<evidence type="ECO:0000313" key="8">
    <source>
        <dbReference type="Proteomes" id="UP000001307"/>
    </source>
</evidence>